<evidence type="ECO:0000256" key="1">
    <source>
        <dbReference type="SAM" id="Phobius"/>
    </source>
</evidence>
<dbReference type="RefSeq" id="WP_334558864.1">
    <property type="nucleotide sequence ID" value="NZ_JARUMK010000002.1"/>
</dbReference>
<reference evidence="2 3" key="1">
    <citation type="submission" date="2023-04" db="EMBL/GenBank/DDBJ databases">
        <title>Genomic diversity of scab-causing Streptomyces spp. in the province of Quebec, Canada.</title>
        <authorList>
            <person name="Biessy A."/>
            <person name="Cadieux M."/>
            <person name="Ciotola M."/>
            <person name="Filion M."/>
        </authorList>
    </citation>
    <scope>NUCLEOTIDE SEQUENCE [LARGE SCALE GENOMIC DNA]</scope>
    <source>
        <strain evidence="2 3">B21-103</strain>
    </source>
</reference>
<keyword evidence="1" id="KW-0812">Transmembrane</keyword>
<name>A0ABU8ADJ8_9ACTN</name>
<organism evidence="2 3">
    <name type="scientific">Streptomyces silvae</name>
    <dbReference type="NCBI Taxonomy" id="2803812"/>
    <lineage>
        <taxon>Bacteria</taxon>
        <taxon>Bacillati</taxon>
        <taxon>Actinomycetota</taxon>
        <taxon>Actinomycetes</taxon>
        <taxon>Kitasatosporales</taxon>
        <taxon>Streptomycetaceae</taxon>
        <taxon>Streptomyces</taxon>
    </lineage>
</organism>
<dbReference type="Proteomes" id="UP001382181">
    <property type="component" value="Unassembled WGS sequence"/>
</dbReference>
<comment type="caution">
    <text evidence="2">The sequence shown here is derived from an EMBL/GenBank/DDBJ whole genome shotgun (WGS) entry which is preliminary data.</text>
</comment>
<keyword evidence="1" id="KW-0472">Membrane</keyword>
<gene>
    <name evidence="2" type="ORF">QBA37_35425</name>
</gene>
<accession>A0ABU8ADJ8</accession>
<evidence type="ECO:0000313" key="3">
    <source>
        <dbReference type="Proteomes" id="UP001382181"/>
    </source>
</evidence>
<dbReference type="EMBL" id="JARUMK010000002">
    <property type="protein sequence ID" value="MEH0564462.1"/>
    <property type="molecule type" value="Genomic_DNA"/>
</dbReference>
<evidence type="ECO:0000313" key="2">
    <source>
        <dbReference type="EMBL" id="MEH0564462.1"/>
    </source>
</evidence>
<feature type="transmembrane region" description="Helical" evidence="1">
    <location>
        <begin position="6"/>
        <end position="24"/>
    </location>
</feature>
<evidence type="ECO:0008006" key="4">
    <source>
        <dbReference type="Google" id="ProtNLM"/>
    </source>
</evidence>
<sequence length="180" mass="20203">MTEGWGMVVAAAIALMGVLCGLFIGRRQVRDQAQVEHGQWLRGQRQEAYVNFLTVWDETIPKFADRVLDDEQLQYMDRLDSWDEANMSVVEGMEKDRKPLRQAAERVQMLGPEAVEQSVNAMLDTVSNLALGIGAQYVGGNQNDNLRVYWDAMGGVEPKRAVFLTASRNALRRTPDTGRS</sequence>
<keyword evidence="1" id="KW-1133">Transmembrane helix</keyword>
<protein>
    <recommendedName>
        <fullName evidence="4">Mammalian cell entry protein</fullName>
    </recommendedName>
</protein>
<proteinExistence type="predicted"/>
<keyword evidence="3" id="KW-1185">Reference proteome</keyword>